<feature type="domain" description="HTH gntR-type" evidence="5">
    <location>
        <begin position="3"/>
        <end position="71"/>
    </location>
</feature>
<dbReference type="SUPFAM" id="SSF46785">
    <property type="entry name" value="Winged helix' DNA-binding domain"/>
    <property type="match status" value="1"/>
</dbReference>
<dbReference type="GO" id="GO:0006547">
    <property type="term" value="P:L-histidine metabolic process"/>
    <property type="evidence" value="ECO:0007669"/>
    <property type="project" value="UniProtKB-UniRule"/>
</dbReference>
<sequence>MSAPAYQGIKDFILERIHAGEWKEGDRIPPEKELAREFQVARMTAGRAMCELISERVLMRVRRTGTFVARPKYESTLVEIRSISDEVAEREHQYRARMLNLVATVTDEALAEALQLPAGSPVFHSRTLHFENDGPVQLEDRWVNPSIAPEYALQDFTRTTPNQYLLCVSQPQRVEHRIRAALADMEIRRHLTMDELEPCLVLHRRTWSDGVVASVANLWHSGARYRLTGDF</sequence>
<dbReference type="InterPro" id="IPR036390">
    <property type="entry name" value="WH_DNA-bd_sf"/>
</dbReference>
<dbReference type="EMBL" id="MTHB01000105">
    <property type="protein sequence ID" value="OXC77472.1"/>
    <property type="molecule type" value="Genomic_DNA"/>
</dbReference>
<keyword evidence="2" id="KW-0238">DNA-binding</keyword>
<dbReference type="NCBIfam" id="TIGR02018">
    <property type="entry name" value="his_ut_repres"/>
    <property type="match status" value="1"/>
</dbReference>
<dbReference type="RefSeq" id="WP_089161482.1">
    <property type="nucleotide sequence ID" value="NZ_MTHB01000105.1"/>
</dbReference>
<protein>
    <recommendedName>
        <fullName evidence="4">Histidine utilization repressor</fullName>
    </recommendedName>
</protein>
<accession>A0A226X1Y1</accession>
<dbReference type="InterPro" id="IPR028978">
    <property type="entry name" value="Chorismate_lyase_/UTRA_dom_sf"/>
</dbReference>
<comment type="caution">
    <text evidence="6">The sequence shown here is derived from an EMBL/GenBank/DDBJ whole genome shotgun (WGS) entry which is preliminary data.</text>
</comment>
<evidence type="ECO:0000313" key="6">
    <source>
        <dbReference type="EMBL" id="OXC77472.1"/>
    </source>
</evidence>
<dbReference type="InterPro" id="IPR010248">
    <property type="entry name" value="His_ut_repres"/>
</dbReference>
<evidence type="ECO:0000256" key="3">
    <source>
        <dbReference type="ARBA" id="ARBA00023163"/>
    </source>
</evidence>
<gene>
    <name evidence="6" type="ORF">BSU04_16655</name>
</gene>
<dbReference type="InterPro" id="IPR011663">
    <property type="entry name" value="UTRA"/>
</dbReference>
<evidence type="ECO:0000256" key="2">
    <source>
        <dbReference type="ARBA" id="ARBA00023125"/>
    </source>
</evidence>
<evidence type="ECO:0000256" key="4">
    <source>
        <dbReference type="NCBIfam" id="TIGR02018"/>
    </source>
</evidence>
<keyword evidence="3" id="KW-0804">Transcription</keyword>
<dbReference type="AlphaFoldDB" id="A0A226X1Y1"/>
<dbReference type="PROSITE" id="PS50949">
    <property type="entry name" value="HTH_GNTR"/>
    <property type="match status" value="1"/>
</dbReference>
<dbReference type="CDD" id="cd07377">
    <property type="entry name" value="WHTH_GntR"/>
    <property type="match status" value="1"/>
</dbReference>
<dbReference type="SMART" id="SM00866">
    <property type="entry name" value="UTRA"/>
    <property type="match status" value="1"/>
</dbReference>
<dbReference type="PANTHER" id="PTHR44846:SF16">
    <property type="entry name" value="TRANSCRIPTIONAL REGULATOR PHNF-RELATED"/>
    <property type="match status" value="1"/>
</dbReference>
<proteinExistence type="predicted"/>
<dbReference type="Pfam" id="PF00392">
    <property type="entry name" value="GntR"/>
    <property type="match status" value="1"/>
</dbReference>
<dbReference type="InterPro" id="IPR050679">
    <property type="entry name" value="Bact_HTH_transcr_reg"/>
</dbReference>
<dbReference type="Gene3D" id="3.40.1410.10">
    <property type="entry name" value="Chorismate lyase-like"/>
    <property type="match status" value="1"/>
</dbReference>
<dbReference type="GO" id="GO:0045892">
    <property type="term" value="P:negative regulation of DNA-templated transcription"/>
    <property type="evidence" value="ECO:0007669"/>
    <property type="project" value="UniProtKB-UniRule"/>
</dbReference>
<evidence type="ECO:0000256" key="1">
    <source>
        <dbReference type="ARBA" id="ARBA00023015"/>
    </source>
</evidence>
<organism evidence="6 7">
    <name type="scientific">Caballeronia sordidicola</name>
    <name type="common">Burkholderia sordidicola</name>
    <dbReference type="NCBI Taxonomy" id="196367"/>
    <lineage>
        <taxon>Bacteria</taxon>
        <taxon>Pseudomonadati</taxon>
        <taxon>Pseudomonadota</taxon>
        <taxon>Betaproteobacteria</taxon>
        <taxon>Burkholderiales</taxon>
        <taxon>Burkholderiaceae</taxon>
        <taxon>Caballeronia</taxon>
    </lineage>
</organism>
<reference evidence="7" key="1">
    <citation type="submission" date="2017-01" db="EMBL/GenBank/DDBJ databases">
        <title>Genome Analysis of Deinococcus marmoris KOPRI26562.</title>
        <authorList>
            <person name="Kim J.H."/>
            <person name="Oh H.-M."/>
        </authorList>
    </citation>
    <scope>NUCLEOTIDE SEQUENCE [LARGE SCALE GENOMIC DNA]</scope>
    <source>
        <strain evidence="7">PAMC 26633</strain>
    </source>
</reference>
<dbReference type="SMART" id="SM00345">
    <property type="entry name" value="HTH_GNTR"/>
    <property type="match status" value="1"/>
</dbReference>
<keyword evidence="1" id="KW-0805">Transcription regulation</keyword>
<dbReference type="Proteomes" id="UP000214720">
    <property type="component" value="Unassembled WGS sequence"/>
</dbReference>
<evidence type="ECO:0000259" key="5">
    <source>
        <dbReference type="PROSITE" id="PS50949"/>
    </source>
</evidence>
<dbReference type="GO" id="GO:0003700">
    <property type="term" value="F:DNA-binding transcription factor activity"/>
    <property type="evidence" value="ECO:0007669"/>
    <property type="project" value="UniProtKB-UniRule"/>
</dbReference>
<dbReference type="Gene3D" id="1.10.10.10">
    <property type="entry name" value="Winged helix-like DNA-binding domain superfamily/Winged helix DNA-binding domain"/>
    <property type="match status" value="1"/>
</dbReference>
<dbReference type="PANTHER" id="PTHR44846">
    <property type="entry name" value="MANNOSYL-D-GLYCERATE TRANSPORT/METABOLISM SYSTEM REPRESSOR MNGR-RELATED"/>
    <property type="match status" value="1"/>
</dbReference>
<dbReference type="Pfam" id="PF07702">
    <property type="entry name" value="UTRA"/>
    <property type="match status" value="1"/>
</dbReference>
<dbReference type="SUPFAM" id="SSF64288">
    <property type="entry name" value="Chorismate lyase-like"/>
    <property type="match status" value="1"/>
</dbReference>
<name>A0A226X1Y1_CABSO</name>
<dbReference type="GO" id="GO:0003677">
    <property type="term" value="F:DNA binding"/>
    <property type="evidence" value="ECO:0007669"/>
    <property type="project" value="UniProtKB-UniRule"/>
</dbReference>
<dbReference type="InterPro" id="IPR000524">
    <property type="entry name" value="Tscrpt_reg_HTH_GntR"/>
</dbReference>
<dbReference type="OrthoDB" id="9808698at2"/>
<dbReference type="InterPro" id="IPR036388">
    <property type="entry name" value="WH-like_DNA-bd_sf"/>
</dbReference>
<evidence type="ECO:0000313" key="7">
    <source>
        <dbReference type="Proteomes" id="UP000214720"/>
    </source>
</evidence>